<evidence type="ECO:0000256" key="7">
    <source>
        <dbReference type="ARBA" id="ARBA00022801"/>
    </source>
</evidence>
<dbReference type="EC" id="3.4.19.12" evidence="4"/>
<comment type="catalytic activity">
    <reaction evidence="1">
        <text>Thiol-dependent hydrolysis of ester, thioester, amide, peptide and isopeptide bonds formed by the C-terminal Gly of ubiquitin (a 76-residue protein attached to proteins as an intracellular targeting signal).</text>
        <dbReference type="EC" id="3.4.19.12"/>
    </reaction>
</comment>
<dbReference type="InterPro" id="IPR018200">
    <property type="entry name" value="USP_CS"/>
</dbReference>
<keyword evidence="7 12" id="KW-0378">Hydrolase</keyword>
<evidence type="ECO:0000256" key="5">
    <source>
        <dbReference type="ARBA" id="ARBA00022670"/>
    </source>
</evidence>
<dbReference type="GO" id="GO:0016579">
    <property type="term" value="P:protein deubiquitination"/>
    <property type="evidence" value="ECO:0007669"/>
    <property type="project" value="InterPro"/>
</dbReference>
<dbReference type="PROSITE" id="PS50144">
    <property type="entry name" value="MATH"/>
    <property type="match status" value="1"/>
</dbReference>
<dbReference type="GO" id="GO:0005634">
    <property type="term" value="C:nucleus"/>
    <property type="evidence" value="ECO:0007669"/>
    <property type="project" value="UniProtKB-SubCell"/>
</dbReference>
<dbReference type="GO" id="GO:0140492">
    <property type="term" value="F:metal-dependent deubiquitinase activity"/>
    <property type="evidence" value="ECO:0007669"/>
    <property type="project" value="UniProtKB-ARBA"/>
</dbReference>
<dbReference type="STRING" id="1408163.A0A0F4YEG1"/>
<evidence type="ECO:0000256" key="2">
    <source>
        <dbReference type="ARBA" id="ARBA00004123"/>
    </source>
</evidence>
<dbReference type="InterPro" id="IPR002083">
    <property type="entry name" value="MATH/TRAF_dom"/>
</dbReference>
<dbReference type="SMART" id="SM00061">
    <property type="entry name" value="MATH"/>
    <property type="match status" value="1"/>
</dbReference>
<dbReference type="PANTHER" id="PTHR24006">
    <property type="entry name" value="UBIQUITIN CARBOXYL-TERMINAL HYDROLASE"/>
    <property type="match status" value="1"/>
</dbReference>
<dbReference type="Pfam" id="PF00443">
    <property type="entry name" value="UCH"/>
    <property type="match status" value="1"/>
</dbReference>
<comment type="caution">
    <text evidence="12">The sequence shown here is derived from an EMBL/GenBank/DDBJ whole genome shotgun (WGS) entry which is preliminary data.</text>
</comment>
<dbReference type="InterPro" id="IPR038765">
    <property type="entry name" value="Papain-like_cys_pep_sf"/>
</dbReference>
<comment type="similarity">
    <text evidence="3">Belongs to the peptidase C19 family.</text>
</comment>
<dbReference type="InterPro" id="IPR050164">
    <property type="entry name" value="Peptidase_C19"/>
</dbReference>
<dbReference type="FunFam" id="3.90.70.10:FF:000005">
    <property type="entry name" value="Ubiquitin carboxyl-terminal hydrolase 7"/>
    <property type="match status" value="1"/>
</dbReference>
<dbReference type="Proteomes" id="UP000053958">
    <property type="component" value="Unassembled WGS sequence"/>
</dbReference>
<dbReference type="GO" id="GO:0005829">
    <property type="term" value="C:cytosol"/>
    <property type="evidence" value="ECO:0007669"/>
    <property type="project" value="TreeGrafter"/>
</dbReference>
<dbReference type="EMBL" id="LASV01000752">
    <property type="protein sequence ID" value="KKA16582.1"/>
    <property type="molecule type" value="Genomic_DNA"/>
</dbReference>
<evidence type="ECO:0000259" key="11">
    <source>
        <dbReference type="PROSITE" id="PS50235"/>
    </source>
</evidence>
<dbReference type="FunFam" id="3.10.20.90:FF:000215">
    <property type="entry name" value="Ubiquitin carboxyl-terminal hydrolase 7, variant"/>
    <property type="match status" value="1"/>
</dbReference>
<evidence type="ECO:0000256" key="3">
    <source>
        <dbReference type="ARBA" id="ARBA00009085"/>
    </source>
</evidence>
<dbReference type="GO" id="GO:0004843">
    <property type="term" value="F:cysteine-type deubiquitinase activity"/>
    <property type="evidence" value="ECO:0007669"/>
    <property type="project" value="UniProtKB-EC"/>
</dbReference>
<dbReference type="SUPFAM" id="SSF49599">
    <property type="entry name" value="TRAF domain-like"/>
    <property type="match status" value="1"/>
</dbReference>
<dbReference type="PANTHER" id="PTHR24006:SF644">
    <property type="entry name" value="UBIQUITIN CARBOXYL-TERMINAL HYDROLASE 7"/>
    <property type="match status" value="1"/>
</dbReference>
<dbReference type="Gene3D" id="3.10.20.90">
    <property type="entry name" value="Phosphatidylinositol 3-kinase Catalytic Subunit, Chain A, domain 1"/>
    <property type="match status" value="2"/>
</dbReference>
<dbReference type="FunFam" id="2.60.210.10:FF:000011">
    <property type="entry name" value="Ubiquitin carboxyl-terminal hydrolase 7"/>
    <property type="match status" value="1"/>
</dbReference>
<evidence type="ECO:0000256" key="1">
    <source>
        <dbReference type="ARBA" id="ARBA00000707"/>
    </source>
</evidence>
<keyword evidence="8" id="KW-0788">Thiol protease</keyword>
<feature type="domain" description="MATH" evidence="10">
    <location>
        <begin position="203"/>
        <end position="332"/>
    </location>
</feature>
<dbReference type="RefSeq" id="XP_013323194.1">
    <property type="nucleotide sequence ID" value="XM_013467740.1"/>
</dbReference>
<comment type="subcellular location">
    <subcellularLocation>
        <location evidence="2">Nucleus</location>
    </subcellularLocation>
</comment>
<evidence type="ECO:0000259" key="10">
    <source>
        <dbReference type="PROSITE" id="PS50144"/>
    </source>
</evidence>
<dbReference type="OrthoDB" id="289038at2759"/>
<dbReference type="GeneID" id="25321771"/>
<keyword evidence="6" id="KW-0833">Ubl conjugation pathway</keyword>
<evidence type="ECO:0000256" key="6">
    <source>
        <dbReference type="ARBA" id="ARBA00022786"/>
    </source>
</evidence>
<dbReference type="Pfam" id="PF22486">
    <property type="entry name" value="MATH_2"/>
    <property type="match status" value="1"/>
</dbReference>
<name>A0A0F4YEG1_RASE3</name>
<gene>
    <name evidence="12" type="ORF">T310_9849</name>
</gene>
<dbReference type="Gene3D" id="2.60.210.10">
    <property type="entry name" value="Apoptosis, Tumor Necrosis Factor Receptor Associated Protein 2, Chain A"/>
    <property type="match status" value="1"/>
</dbReference>
<dbReference type="PROSITE" id="PS00972">
    <property type="entry name" value="USP_1"/>
    <property type="match status" value="1"/>
</dbReference>
<reference evidence="12 13" key="1">
    <citation type="submission" date="2015-04" db="EMBL/GenBank/DDBJ databases">
        <authorList>
            <person name="Heijne W.H."/>
            <person name="Fedorova N.D."/>
            <person name="Nierman W.C."/>
            <person name="Vollebregt A.W."/>
            <person name="Zhao Z."/>
            <person name="Wu L."/>
            <person name="Kumar M."/>
            <person name="Stam H."/>
            <person name="van den Berg M.A."/>
            <person name="Pel H.J."/>
        </authorList>
    </citation>
    <scope>NUCLEOTIDE SEQUENCE [LARGE SCALE GENOMIC DNA]</scope>
    <source>
        <strain evidence="12 13">CBS 393.64</strain>
    </source>
</reference>
<dbReference type="GO" id="GO:0031647">
    <property type="term" value="P:regulation of protein stability"/>
    <property type="evidence" value="ECO:0007669"/>
    <property type="project" value="TreeGrafter"/>
</dbReference>
<accession>A0A0F4YEG1</accession>
<proteinExistence type="inferred from homology"/>
<evidence type="ECO:0000313" key="13">
    <source>
        <dbReference type="Proteomes" id="UP000053958"/>
    </source>
</evidence>
<evidence type="ECO:0000313" key="12">
    <source>
        <dbReference type="EMBL" id="KKA16582.1"/>
    </source>
</evidence>
<evidence type="ECO:0000256" key="9">
    <source>
        <dbReference type="ARBA" id="ARBA00023242"/>
    </source>
</evidence>
<protein>
    <recommendedName>
        <fullName evidence="4">ubiquitinyl hydrolase 1</fullName>
        <ecNumber evidence="4">3.4.19.12</ecNumber>
    </recommendedName>
</protein>
<dbReference type="GO" id="GO:0004175">
    <property type="term" value="F:endopeptidase activity"/>
    <property type="evidence" value="ECO:0007669"/>
    <property type="project" value="UniProtKB-ARBA"/>
</dbReference>
<sequence>MTLSNVNNTTAPVSPQQNARAMELSVQSTTVSAYRPWSSTGSKNFGNELYAVVCLKASAFSSLQHSLRESTRAGCDITPWSGGNSSVRGGATPLETRSQAMDVFGKGVWLVTPGFRKGTVSWPKSAPARLCHRSEAVLSRANIPDNDMLVDEYEQYNNDRTDVIVVSRSGSEEEPEPELLANDYEAMMARILPKDPDLETEAETYHTWHITDWRKLRRKEHGPIFECAGYPWRILFFPYGNHVEHASFYLEHAWEKEPPENWYACVQFALVLWNVNDPSIYVSHVATHRFNADEGDWGFTRFCELRKLFSMPWEGRGVPLVQNDEANITAYVRVVKDPTGVLWHSFQNYDSKKETGMVGLRNQGATCYLNSLLQSLYFTNAFRKAVYQIPTEDEATKDNSAWTLQRLFYSLQTSDTPVSTTELTASFGWESRQIFEQQDVQELSRKLMERLEEKMKGTPAEKALPDLFVGKTKTYISCINVDYESSRIEDFWDIQLNVRGNKTLDDSFRDYIQVETLEGENKYDAGPPYGLQDAKKGVIFESFPPVLHLHLKRFEYDIHRDAMMKLNDRHAFPMEFDASPYLSEDADRSEPWIYQLHGVLVHSGDLNAGHYYAFLKPTKDGHFYRFDDDKVIRATEKEVLEENYGGEYDFSNGSLAMRQQYARGLSTKRSMNAYMLVYIRKSRLDEVLVPITKDDVPAHLEKRLAEERAELARRKKEREEAHLYINIGVLTEESFKAHHGFDLTSVDLPPGDPALPKQYRVLRAKKVGEFAEQIAEERGLDPKQIRFWVMVNRQNKTTRPDQVIKDPEMTVEEAYNRYGTKGNPFRVWLEVGQFAPDGTIPWPDGATSVLVFLKYFDIPAQTLTGIGPVYVRKNQRVAELAPTILEKMNWPAGTEFLLFEEIKHTMVDPMKPKQTFQQSEIQDGDIITFQRVWKESELPPTALYTETRQYYDYLLNRMNVKFAPLKGSEGEEFTLTLSRKMTYDQFSKKVGEHLNVDPTHLRFSPVIASTGKPKQPIKRTTNQNLYQILNGQYGTYGYSMHRSDALYYEVLETSLSEYETKKTLKVTWLPEGIAKEQVFEVLVPRTGTVADLLAGLQKKANLDDDTIQDVRIYEAHSGKIYKELSSNFNIAGVNEFVTLYAEKIPEEELNMQEGDRVINAFSFDREPNKPHGIPFKFVVKPGEIFKETKERLSKRTGIKGKQFEKIKFAVVPRAMYSNPRYLEDDDILSDIATDPDDLLGLDHVNKNRGLWSRSESFFIK</sequence>
<dbReference type="PROSITE" id="PS00973">
    <property type="entry name" value="USP_2"/>
    <property type="match status" value="1"/>
</dbReference>
<keyword evidence="13" id="KW-1185">Reference proteome</keyword>
<dbReference type="InterPro" id="IPR029346">
    <property type="entry name" value="USP_C"/>
</dbReference>
<dbReference type="InterPro" id="IPR024729">
    <property type="entry name" value="USP7_ICP0-binding_dom"/>
</dbReference>
<keyword evidence="5" id="KW-0645">Protease</keyword>
<evidence type="ECO:0000256" key="4">
    <source>
        <dbReference type="ARBA" id="ARBA00012759"/>
    </source>
</evidence>
<dbReference type="FunFam" id="3.10.20.90:FF:000231">
    <property type="entry name" value="Ubiquitin C-terminal hydrolase"/>
    <property type="match status" value="1"/>
</dbReference>
<dbReference type="Pfam" id="PF12436">
    <property type="entry name" value="USP7_ICP0_bdg"/>
    <property type="match status" value="1"/>
</dbReference>
<dbReference type="PROSITE" id="PS50235">
    <property type="entry name" value="USP_3"/>
    <property type="match status" value="1"/>
</dbReference>
<dbReference type="InterPro" id="IPR001394">
    <property type="entry name" value="Peptidase_C19_UCH"/>
</dbReference>
<dbReference type="InterPro" id="IPR008974">
    <property type="entry name" value="TRAF-like"/>
</dbReference>
<dbReference type="GO" id="GO:0006508">
    <property type="term" value="P:proteolysis"/>
    <property type="evidence" value="ECO:0007669"/>
    <property type="project" value="UniProtKB-KW"/>
</dbReference>
<dbReference type="AlphaFoldDB" id="A0A0F4YEG1"/>
<evidence type="ECO:0000256" key="8">
    <source>
        <dbReference type="ARBA" id="ARBA00022807"/>
    </source>
</evidence>
<keyword evidence="9" id="KW-0539">Nucleus</keyword>
<dbReference type="Gene3D" id="3.90.70.10">
    <property type="entry name" value="Cysteine proteinases"/>
    <property type="match status" value="1"/>
</dbReference>
<dbReference type="InterPro" id="IPR028889">
    <property type="entry name" value="USP"/>
</dbReference>
<dbReference type="SUPFAM" id="SSF54001">
    <property type="entry name" value="Cysteine proteinases"/>
    <property type="match status" value="1"/>
</dbReference>
<feature type="domain" description="USP" evidence="11">
    <location>
        <begin position="358"/>
        <end position="681"/>
    </location>
</feature>
<organism evidence="12 13">
    <name type="scientific">Rasamsonia emersonii (strain ATCC 16479 / CBS 393.64 / IMI 116815)</name>
    <dbReference type="NCBI Taxonomy" id="1408163"/>
    <lineage>
        <taxon>Eukaryota</taxon>
        <taxon>Fungi</taxon>
        <taxon>Dikarya</taxon>
        <taxon>Ascomycota</taxon>
        <taxon>Pezizomycotina</taxon>
        <taxon>Eurotiomycetes</taxon>
        <taxon>Eurotiomycetidae</taxon>
        <taxon>Eurotiales</taxon>
        <taxon>Trichocomaceae</taxon>
        <taxon>Rasamsonia</taxon>
    </lineage>
</organism>
<dbReference type="Pfam" id="PF14533">
    <property type="entry name" value="USP7_C2"/>
    <property type="match status" value="1"/>
</dbReference>
<dbReference type="CDD" id="cd02659">
    <property type="entry name" value="peptidase_C19C"/>
    <property type="match status" value="1"/>
</dbReference>